<dbReference type="EMBL" id="CAMXCT030002113">
    <property type="protein sequence ID" value="CAL4783078.1"/>
    <property type="molecule type" value="Genomic_DNA"/>
</dbReference>
<evidence type="ECO:0000313" key="1">
    <source>
        <dbReference type="EMBL" id="CAI3995766.1"/>
    </source>
</evidence>
<dbReference type="EMBL" id="CAMXCT020002113">
    <property type="protein sequence ID" value="CAL1149141.1"/>
    <property type="molecule type" value="Genomic_DNA"/>
</dbReference>
<dbReference type="Proteomes" id="UP001152797">
    <property type="component" value="Unassembled WGS sequence"/>
</dbReference>
<name>A0A9P1G194_9DINO</name>
<reference evidence="1" key="1">
    <citation type="submission" date="2022-10" db="EMBL/GenBank/DDBJ databases">
        <authorList>
            <person name="Chen Y."/>
            <person name="Dougan E. K."/>
            <person name="Chan C."/>
            <person name="Rhodes N."/>
            <person name="Thang M."/>
        </authorList>
    </citation>
    <scope>NUCLEOTIDE SEQUENCE</scope>
</reference>
<proteinExistence type="predicted"/>
<dbReference type="OrthoDB" id="408186at2759"/>
<dbReference type="AlphaFoldDB" id="A0A9P1G194"/>
<organism evidence="1">
    <name type="scientific">Cladocopium goreaui</name>
    <dbReference type="NCBI Taxonomy" id="2562237"/>
    <lineage>
        <taxon>Eukaryota</taxon>
        <taxon>Sar</taxon>
        <taxon>Alveolata</taxon>
        <taxon>Dinophyceae</taxon>
        <taxon>Suessiales</taxon>
        <taxon>Symbiodiniaceae</taxon>
        <taxon>Cladocopium</taxon>
    </lineage>
</organism>
<accession>A0A9P1G194</accession>
<evidence type="ECO:0000313" key="2">
    <source>
        <dbReference type="EMBL" id="CAL1149141.1"/>
    </source>
</evidence>
<protein>
    <submittedName>
        <fullName evidence="1">Uncharacterized protein</fullName>
    </submittedName>
</protein>
<dbReference type="EMBL" id="CAMXCT010002113">
    <property type="protein sequence ID" value="CAI3995766.1"/>
    <property type="molecule type" value="Genomic_DNA"/>
</dbReference>
<reference evidence="2" key="2">
    <citation type="submission" date="2024-04" db="EMBL/GenBank/DDBJ databases">
        <authorList>
            <person name="Chen Y."/>
            <person name="Shah S."/>
            <person name="Dougan E. K."/>
            <person name="Thang M."/>
            <person name="Chan C."/>
        </authorList>
    </citation>
    <scope>NUCLEOTIDE SEQUENCE [LARGE SCALE GENOMIC DNA]</scope>
</reference>
<keyword evidence="3" id="KW-1185">Reference proteome</keyword>
<sequence length="49" mass="5607">MFEPEEPESFNENKMWYAQLVGPCLTDHGDQKWRAAISTPSGIVICPPW</sequence>
<evidence type="ECO:0000313" key="3">
    <source>
        <dbReference type="Proteomes" id="UP001152797"/>
    </source>
</evidence>
<comment type="caution">
    <text evidence="1">The sequence shown here is derived from an EMBL/GenBank/DDBJ whole genome shotgun (WGS) entry which is preliminary data.</text>
</comment>
<gene>
    <name evidence="1" type="ORF">C1SCF055_LOCUS22293</name>
</gene>